<evidence type="ECO:0000313" key="1">
    <source>
        <dbReference type="EMBL" id="KLO05155.1"/>
    </source>
</evidence>
<dbReference type="AlphaFoldDB" id="A0A0H2R052"/>
<evidence type="ECO:0000313" key="2">
    <source>
        <dbReference type="Proteomes" id="UP000053477"/>
    </source>
</evidence>
<protein>
    <submittedName>
        <fullName evidence="1">Uncharacterized protein</fullName>
    </submittedName>
</protein>
<dbReference type="InParanoid" id="A0A0H2R052"/>
<dbReference type="EMBL" id="KQ086352">
    <property type="protein sequence ID" value="KLO05155.1"/>
    <property type="molecule type" value="Genomic_DNA"/>
</dbReference>
<keyword evidence="2" id="KW-1185">Reference proteome</keyword>
<gene>
    <name evidence="1" type="ORF">SCHPADRAFT_896475</name>
</gene>
<accession>A0A0H2R052</accession>
<name>A0A0H2R052_9AGAM</name>
<sequence length="258" mass="29542">MPVLNIAARVIIAEVESDDADHPHAMCFPWKTPLFREHMRRISDEKYPHDGLTGLADAPDDHPLLKRFTKPELVAFKSAMKNFKKVASVERETFFNKNVMFKAGLKVLDRIWVGLWTAARMNAIVDEILEQDSLMVWQAYHKKNWEWPPAIINVRNTCQANGGKLANSLFGAVAILEGDATETAMEILKSIVRWAWARQRRAGLLRLEKKDKHRLEYEKAKDALEHLTEATPSARKLKVAKQAFDAAINYSKDLYTFL</sequence>
<feature type="non-terminal residue" evidence="1">
    <location>
        <position position="258"/>
    </location>
</feature>
<proteinExistence type="predicted"/>
<organism evidence="1 2">
    <name type="scientific">Schizopora paradoxa</name>
    <dbReference type="NCBI Taxonomy" id="27342"/>
    <lineage>
        <taxon>Eukaryota</taxon>
        <taxon>Fungi</taxon>
        <taxon>Dikarya</taxon>
        <taxon>Basidiomycota</taxon>
        <taxon>Agaricomycotina</taxon>
        <taxon>Agaricomycetes</taxon>
        <taxon>Hymenochaetales</taxon>
        <taxon>Schizoporaceae</taxon>
        <taxon>Schizopora</taxon>
    </lineage>
</organism>
<reference evidence="1 2" key="1">
    <citation type="submission" date="2015-04" db="EMBL/GenBank/DDBJ databases">
        <title>Complete genome sequence of Schizopora paradoxa KUC8140, a cosmopolitan wood degrader in East Asia.</title>
        <authorList>
            <consortium name="DOE Joint Genome Institute"/>
            <person name="Min B."/>
            <person name="Park H."/>
            <person name="Jang Y."/>
            <person name="Kim J.-J."/>
            <person name="Kim K.H."/>
            <person name="Pangilinan J."/>
            <person name="Lipzen A."/>
            <person name="Riley R."/>
            <person name="Grigoriev I.V."/>
            <person name="Spatafora J.W."/>
            <person name="Choi I.-G."/>
        </authorList>
    </citation>
    <scope>NUCLEOTIDE SEQUENCE [LARGE SCALE GENOMIC DNA]</scope>
    <source>
        <strain evidence="1 2">KUC8140</strain>
    </source>
</reference>
<dbReference type="Proteomes" id="UP000053477">
    <property type="component" value="Unassembled WGS sequence"/>
</dbReference>